<keyword evidence="7" id="KW-1015">Disulfide bond</keyword>
<evidence type="ECO:0000256" key="1">
    <source>
        <dbReference type="ARBA" id="ARBA00004498"/>
    </source>
</evidence>
<dbReference type="PANTHER" id="PTHR12027">
    <property type="entry name" value="WNT RELATED"/>
    <property type="match status" value="1"/>
</dbReference>
<reference evidence="10" key="1">
    <citation type="submission" date="2013-09" db="EMBL/GenBank/DDBJ databases">
        <title>The Genome Sequence of Anopheles culicifacies species A.</title>
        <authorList>
            <consortium name="The Broad Institute Genomics Platform"/>
            <person name="Neafsey D.E."/>
            <person name="Besansky N."/>
            <person name="Howell P."/>
            <person name="Walton C."/>
            <person name="Young S.K."/>
            <person name="Zeng Q."/>
            <person name="Gargeya S."/>
            <person name="Fitzgerald M."/>
            <person name="Haas B."/>
            <person name="Abouelleil A."/>
            <person name="Allen A.W."/>
            <person name="Alvarado L."/>
            <person name="Arachchi H.M."/>
            <person name="Berlin A.M."/>
            <person name="Chapman S.B."/>
            <person name="Gainer-Dewar J."/>
            <person name="Goldberg J."/>
            <person name="Griggs A."/>
            <person name="Gujja S."/>
            <person name="Hansen M."/>
            <person name="Howarth C."/>
            <person name="Imamovic A."/>
            <person name="Ireland A."/>
            <person name="Larimer J."/>
            <person name="McCowan C."/>
            <person name="Murphy C."/>
            <person name="Pearson M."/>
            <person name="Poon T.W."/>
            <person name="Priest M."/>
            <person name="Roberts A."/>
            <person name="Saif S."/>
            <person name="Shea T."/>
            <person name="Sisk P."/>
            <person name="Sykes S."/>
            <person name="Wortman J."/>
            <person name="Nusbaum C."/>
            <person name="Birren B."/>
        </authorList>
    </citation>
    <scope>NUCLEOTIDE SEQUENCE [LARGE SCALE GENOMIC DNA]</scope>
    <source>
        <strain evidence="10">A-37</strain>
    </source>
</reference>
<protein>
    <recommendedName>
        <fullName evidence="8">Protein Wnt</fullName>
    </recommendedName>
</protein>
<name>A0A182MVE6_9DIPT</name>
<dbReference type="GO" id="GO:0000902">
    <property type="term" value="P:cell morphogenesis"/>
    <property type="evidence" value="ECO:0007669"/>
    <property type="project" value="UniProtKB-ARBA"/>
</dbReference>
<evidence type="ECO:0000313" key="9">
    <source>
        <dbReference type="EnsemblMetazoa" id="ACUA027192-PA"/>
    </source>
</evidence>
<reference evidence="9" key="2">
    <citation type="submission" date="2020-05" db="UniProtKB">
        <authorList>
            <consortium name="EnsemblMetazoa"/>
        </authorList>
    </citation>
    <scope>IDENTIFICATION</scope>
    <source>
        <strain evidence="9">A-37</strain>
    </source>
</reference>
<dbReference type="InterPro" id="IPR005817">
    <property type="entry name" value="Wnt"/>
</dbReference>
<accession>A0A182MVE6</accession>
<dbReference type="GO" id="GO:0005125">
    <property type="term" value="F:cytokine activity"/>
    <property type="evidence" value="ECO:0007669"/>
    <property type="project" value="TreeGrafter"/>
</dbReference>
<keyword evidence="4" id="KW-0964">Secreted</keyword>
<evidence type="ECO:0000256" key="5">
    <source>
        <dbReference type="ARBA" id="ARBA00022530"/>
    </source>
</evidence>
<evidence type="ECO:0000256" key="8">
    <source>
        <dbReference type="RuleBase" id="RU003500"/>
    </source>
</evidence>
<keyword evidence="3 8" id="KW-0217">Developmental protein</keyword>
<dbReference type="GO" id="GO:0007517">
    <property type="term" value="P:muscle organ development"/>
    <property type="evidence" value="ECO:0007669"/>
    <property type="project" value="UniProtKB-ARBA"/>
</dbReference>
<evidence type="ECO:0000256" key="7">
    <source>
        <dbReference type="ARBA" id="ARBA00023157"/>
    </source>
</evidence>
<dbReference type="AlphaFoldDB" id="A0A182MVE6"/>
<dbReference type="GO" id="GO:0060070">
    <property type="term" value="P:canonical Wnt signaling pathway"/>
    <property type="evidence" value="ECO:0007669"/>
    <property type="project" value="TreeGrafter"/>
</dbReference>
<evidence type="ECO:0000256" key="6">
    <source>
        <dbReference type="ARBA" id="ARBA00022687"/>
    </source>
</evidence>
<dbReference type="Proteomes" id="UP000075883">
    <property type="component" value="Unassembled WGS sequence"/>
</dbReference>
<dbReference type="GO" id="GO:0005109">
    <property type="term" value="F:frizzled binding"/>
    <property type="evidence" value="ECO:0007669"/>
    <property type="project" value="TreeGrafter"/>
</dbReference>
<dbReference type="GO" id="GO:0045165">
    <property type="term" value="P:cell fate commitment"/>
    <property type="evidence" value="ECO:0007669"/>
    <property type="project" value="TreeGrafter"/>
</dbReference>
<dbReference type="GO" id="GO:0005615">
    <property type="term" value="C:extracellular space"/>
    <property type="evidence" value="ECO:0007669"/>
    <property type="project" value="TreeGrafter"/>
</dbReference>
<dbReference type="GO" id="GO:0060560">
    <property type="term" value="P:developmental growth involved in morphogenesis"/>
    <property type="evidence" value="ECO:0007669"/>
    <property type="project" value="UniProtKB-ARBA"/>
</dbReference>
<evidence type="ECO:0000256" key="4">
    <source>
        <dbReference type="ARBA" id="ARBA00022525"/>
    </source>
</evidence>
<sequence>MGIFSTRGRFCNRTSYGIEGCRLLCCGRGYQTRVRNVEEKCNCKFVWCCSVKCDTCSMRKDEHICN</sequence>
<dbReference type="VEuPathDB" id="VectorBase:ACUA027192"/>
<dbReference type="Gene3D" id="3.30.2460.20">
    <property type="match status" value="1"/>
</dbReference>
<comment type="function">
    <text evidence="8">Ligand for members of the frizzled family of seven transmembrane receptors.</text>
</comment>
<dbReference type="GO" id="GO:0030182">
    <property type="term" value="P:neuron differentiation"/>
    <property type="evidence" value="ECO:0007669"/>
    <property type="project" value="TreeGrafter"/>
</dbReference>
<organism evidence="9 10">
    <name type="scientific">Anopheles culicifacies</name>
    <dbReference type="NCBI Taxonomy" id="139723"/>
    <lineage>
        <taxon>Eukaryota</taxon>
        <taxon>Metazoa</taxon>
        <taxon>Ecdysozoa</taxon>
        <taxon>Arthropoda</taxon>
        <taxon>Hexapoda</taxon>
        <taxon>Insecta</taxon>
        <taxon>Pterygota</taxon>
        <taxon>Neoptera</taxon>
        <taxon>Endopterygota</taxon>
        <taxon>Diptera</taxon>
        <taxon>Nematocera</taxon>
        <taxon>Culicoidea</taxon>
        <taxon>Culicidae</taxon>
        <taxon>Anophelinae</taxon>
        <taxon>Anopheles</taxon>
        <taxon>culicifacies species complex</taxon>
    </lineage>
</organism>
<keyword evidence="5" id="KW-0272">Extracellular matrix</keyword>
<dbReference type="Pfam" id="PF00110">
    <property type="entry name" value="wnt"/>
    <property type="match status" value="1"/>
</dbReference>
<dbReference type="EnsemblMetazoa" id="ACUA027192-RA">
    <property type="protein sequence ID" value="ACUA027192-PA"/>
    <property type="gene ID" value="ACUA027192"/>
</dbReference>
<dbReference type="InterPro" id="IPR043158">
    <property type="entry name" value="Wnt_C"/>
</dbReference>
<dbReference type="EMBL" id="AXCM01016925">
    <property type="status" value="NOT_ANNOTATED_CDS"/>
    <property type="molecule type" value="Genomic_DNA"/>
</dbReference>
<evidence type="ECO:0000313" key="10">
    <source>
        <dbReference type="Proteomes" id="UP000075883"/>
    </source>
</evidence>
<evidence type="ECO:0000256" key="2">
    <source>
        <dbReference type="ARBA" id="ARBA00005683"/>
    </source>
</evidence>
<dbReference type="PANTHER" id="PTHR12027:SF99">
    <property type="entry name" value="PROTEIN WNT"/>
    <property type="match status" value="1"/>
</dbReference>
<keyword evidence="10" id="KW-1185">Reference proteome</keyword>
<comment type="similarity">
    <text evidence="2 8">Belongs to the Wnt family.</text>
</comment>
<keyword evidence="6 8" id="KW-0879">Wnt signaling pathway</keyword>
<dbReference type="STRING" id="139723.A0A182MVE6"/>
<comment type="subcellular location">
    <subcellularLocation>
        <location evidence="1 8">Secreted</location>
        <location evidence="1 8">Extracellular space</location>
        <location evidence="1 8">Extracellular matrix</location>
    </subcellularLocation>
</comment>
<proteinExistence type="inferred from homology"/>
<evidence type="ECO:0000256" key="3">
    <source>
        <dbReference type="ARBA" id="ARBA00022473"/>
    </source>
</evidence>